<dbReference type="EMBL" id="JAICCE010000021">
    <property type="protein sequence ID" value="KAG9262440.1"/>
    <property type="molecule type" value="Genomic_DNA"/>
</dbReference>
<dbReference type="SMART" id="SM00119">
    <property type="entry name" value="HECTc"/>
    <property type="match status" value="1"/>
</dbReference>
<dbReference type="InterPro" id="IPR035983">
    <property type="entry name" value="Hect_E3_ubiquitin_ligase"/>
</dbReference>
<proteinExistence type="predicted"/>
<keyword evidence="2 3" id="KW-0833">Ubl conjugation pathway</keyword>
<dbReference type="PROSITE" id="PS50237">
    <property type="entry name" value="HECT"/>
    <property type="match status" value="1"/>
</dbReference>
<dbReference type="Gene3D" id="3.90.1750.10">
    <property type="entry name" value="Hect, E3 ligase catalytic domains"/>
    <property type="match status" value="1"/>
</dbReference>
<evidence type="ECO:0000313" key="6">
    <source>
        <dbReference type="EMBL" id="KAG9262440.1"/>
    </source>
</evidence>
<accession>A0A8T2KS59</accession>
<comment type="caution">
    <text evidence="6">The sequence shown here is derived from an EMBL/GenBank/DDBJ whole genome shotgun (WGS) entry which is preliminary data.</text>
</comment>
<feature type="domain" description="HECT" evidence="5">
    <location>
        <begin position="460"/>
        <end position="637"/>
    </location>
</feature>
<evidence type="ECO:0000256" key="3">
    <source>
        <dbReference type="PROSITE-ProRule" id="PRU00104"/>
    </source>
</evidence>
<organism evidence="6 7">
    <name type="scientific">Astyanax mexicanus</name>
    <name type="common">Blind cave fish</name>
    <name type="synonym">Astyanax fasciatus mexicanus</name>
    <dbReference type="NCBI Taxonomy" id="7994"/>
    <lineage>
        <taxon>Eukaryota</taxon>
        <taxon>Metazoa</taxon>
        <taxon>Chordata</taxon>
        <taxon>Craniata</taxon>
        <taxon>Vertebrata</taxon>
        <taxon>Euteleostomi</taxon>
        <taxon>Actinopterygii</taxon>
        <taxon>Neopterygii</taxon>
        <taxon>Teleostei</taxon>
        <taxon>Ostariophysi</taxon>
        <taxon>Characiformes</taxon>
        <taxon>Characoidei</taxon>
        <taxon>Acestrorhamphidae</taxon>
        <taxon>Acestrorhamphinae</taxon>
        <taxon>Astyanax</taxon>
    </lineage>
</organism>
<evidence type="ECO:0000256" key="4">
    <source>
        <dbReference type="SAM" id="MobiDB-lite"/>
    </source>
</evidence>
<evidence type="ECO:0000259" key="5">
    <source>
        <dbReference type="PROSITE" id="PS50237"/>
    </source>
</evidence>
<dbReference type="Gene3D" id="3.30.2410.10">
    <property type="entry name" value="Hect, E3 ligase catalytic domain"/>
    <property type="match status" value="1"/>
</dbReference>
<evidence type="ECO:0000256" key="1">
    <source>
        <dbReference type="ARBA" id="ARBA00022679"/>
    </source>
</evidence>
<dbReference type="GO" id="GO:0004842">
    <property type="term" value="F:ubiquitin-protein transferase activity"/>
    <property type="evidence" value="ECO:0007669"/>
    <property type="project" value="InterPro"/>
</dbReference>
<evidence type="ECO:0000256" key="2">
    <source>
        <dbReference type="ARBA" id="ARBA00022786"/>
    </source>
</evidence>
<reference evidence="6 7" key="1">
    <citation type="submission" date="2021-07" db="EMBL/GenBank/DDBJ databases">
        <authorList>
            <person name="Imarazene B."/>
            <person name="Zahm M."/>
            <person name="Klopp C."/>
            <person name="Cabau C."/>
            <person name="Beille S."/>
            <person name="Jouanno E."/>
            <person name="Castinel A."/>
            <person name="Lluch J."/>
            <person name="Gil L."/>
            <person name="Kuchtly C."/>
            <person name="Lopez Roques C."/>
            <person name="Donnadieu C."/>
            <person name="Parrinello H."/>
            <person name="Journot L."/>
            <person name="Du K."/>
            <person name="Schartl M."/>
            <person name="Retaux S."/>
            <person name="Guiguen Y."/>
        </authorList>
    </citation>
    <scope>NUCLEOTIDE SEQUENCE [LARGE SCALE GENOMIC DNA]</scope>
    <source>
        <strain evidence="6">Pach_M1</strain>
        <tissue evidence="6">Testis</tissue>
    </source>
</reference>
<dbReference type="AlphaFoldDB" id="A0A8T2KS59"/>
<dbReference type="SUPFAM" id="SSF56204">
    <property type="entry name" value="Hect, E3 ligase catalytic domain"/>
    <property type="match status" value="1"/>
</dbReference>
<dbReference type="Pfam" id="PF00632">
    <property type="entry name" value="HECT"/>
    <property type="match status" value="1"/>
</dbReference>
<protein>
    <recommendedName>
        <fullName evidence="5">HECT domain-containing protein</fullName>
    </recommendedName>
</protein>
<sequence length="637" mass="70688">MNKTPEGSQELKLLMAGLGKRQITMPENSNHTEISELLASEYPKLEKLSGGWLLYKASGGSGQRKLTVIPPESEGYNAKHLKSVSNNGKHIIFIVPLQEEIDIMPLPHDSPEFSKMPKSQCNTCGETLPLQVLALHVQACTRSSEDSDQEQVKDMDPDVCFVSSIQNELSPDLSKKNCPICQVEYPADCIEMHASSCGESPSNLTLDMTDKARSRLLDTEAGEGSSGTTLHTTHVQNKPDNFPTVCPDAKKAEDWKTIPDIARTARMYRETVLDIHASEKPLHLHVDLRDSVSDQEMALIRFYKAGNIEWARPLQCRLEGDPAIGEGVNRFLISMVMQKLKLGFCLNFGHACVTRLFDGESDHLVPSTSAFLVESDLFLMAGRMIGHCFLHGGPALSGLSPAVIHILSGGKAETAVIEICDCPDLDLREKIKLLEGNSELSASEKESVNALCLSWDLPVVTKGNRRWLFDKLLHHAVIGRSMKQIKQIRKGLKETELWSLMTQRPDVLPIIFPRESSAVLTSESILNCISWPTITEDDDDDDDDNSCSVEDKSRVTGYLRQFIENASSDELKSLLKFWVGWEVPALSLTVEVIACNLPKSSTCFETLRLPAHYKDFSKFKEELQACINTSDTGFGLV</sequence>
<dbReference type="Proteomes" id="UP000752171">
    <property type="component" value="Unassembled WGS sequence"/>
</dbReference>
<name>A0A8T2KS59_ASTMX</name>
<evidence type="ECO:0000313" key="7">
    <source>
        <dbReference type="Proteomes" id="UP000752171"/>
    </source>
</evidence>
<feature type="active site" description="Glycyl thioester intermediate" evidence="3">
    <location>
        <position position="603"/>
    </location>
</feature>
<keyword evidence="1" id="KW-0808">Transferase</keyword>
<feature type="region of interest" description="Disordered" evidence="4">
    <location>
        <begin position="219"/>
        <end position="243"/>
    </location>
</feature>
<feature type="compositionally biased region" description="Polar residues" evidence="4">
    <location>
        <begin position="226"/>
        <end position="239"/>
    </location>
</feature>
<dbReference type="InterPro" id="IPR000569">
    <property type="entry name" value="HECT_dom"/>
</dbReference>
<gene>
    <name evidence="6" type="ORF">AMEX_G24214</name>
</gene>